<dbReference type="EMBL" id="ANHZ02000019">
    <property type="protein sequence ID" value="EME35975.1"/>
    <property type="molecule type" value="Genomic_DNA"/>
</dbReference>
<keyword evidence="1" id="KW-0378">Hydrolase</keyword>
<dbReference type="GO" id="GO:0016787">
    <property type="term" value="F:hydrolase activity"/>
    <property type="evidence" value="ECO:0007669"/>
    <property type="project" value="UniProtKB-KW"/>
</dbReference>
<evidence type="ECO:0000256" key="1">
    <source>
        <dbReference type="ARBA" id="ARBA00022801"/>
    </source>
</evidence>
<name>M2YBW8_9MICC</name>
<dbReference type="Pfam" id="PF04203">
    <property type="entry name" value="Sortase"/>
    <property type="match status" value="1"/>
</dbReference>
<proteinExistence type="predicted"/>
<dbReference type="Proteomes" id="UP000009877">
    <property type="component" value="Unassembled WGS sequence"/>
</dbReference>
<protein>
    <submittedName>
        <fullName evidence="3">Secreted protein</fullName>
    </submittedName>
</protein>
<dbReference type="PROSITE" id="PS51257">
    <property type="entry name" value="PROKAR_LIPOPROTEIN"/>
    <property type="match status" value="1"/>
</dbReference>
<evidence type="ECO:0000313" key="4">
    <source>
        <dbReference type="Proteomes" id="UP000009877"/>
    </source>
</evidence>
<dbReference type="NCBIfam" id="NF033748">
    <property type="entry name" value="class_F_sortase"/>
    <property type="match status" value="1"/>
</dbReference>
<evidence type="ECO:0000256" key="2">
    <source>
        <dbReference type="SAM" id="MobiDB-lite"/>
    </source>
</evidence>
<evidence type="ECO:0000313" key="3">
    <source>
        <dbReference type="EMBL" id="EME35975.1"/>
    </source>
</evidence>
<dbReference type="RefSeq" id="WP_006215405.1">
    <property type="nucleotide sequence ID" value="NZ_ANHZ02000019.1"/>
</dbReference>
<dbReference type="Gene3D" id="2.40.260.10">
    <property type="entry name" value="Sortase"/>
    <property type="match status" value="1"/>
</dbReference>
<comment type="caution">
    <text evidence="3">The sequence shown here is derived from an EMBL/GenBank/DDBJ whole genome shotgun (WGS) entry which is preliminary data.</text>
</comment>
<organism evidence="3 4">
    <name type="scientific">Kocuria palustris PEL</name>
    <dbReference type="NCBI Taxonomy" id="1236550"/>
    <lineage>
        <taxon>Bacteria</taxon>
        <taxon>Bacillati</taxon>
        <taxon>Actinomycetota</taxon>
        <taxon>Actinomycetes</taxon>
        <taxon>Micrococcales</taxon>
        <taxon>Micrococcaceae</taxon>
        <taxon>Kocuria</taxon>
    </lineage>
</organism>
<dbReference type="InterPro" id="IPR042001">
    <property type="entry name" value="Sortase_F"/>
</dbReference>
<feature type="compositionally biased region" description="Low complexity" evidence="2">
    <location>
        <begin position="36"/>
        <end position="56"/>
    </location>
</feature>
<accession>M2YBW8</accession>
<dbReference type="SUPFAM" id="SSF63817">
    <property type="entry name" value="Sortase"/>
    <property type="match status" value="1"/>
</dbReference>
<dbReference type="InterPro" id="IPR023365">
    <property type="entry name" value="Sortase_dom-sf"/>
</dbReference>
<gene>
    <name evidence="3" type="ORF">C884_00976</name>
</gene>
<sequence>MRNAPSARLAAALGLVVVLSGCSGGEVQDDRSPEPSASTASAASTTSSAATSASSSGQDPAVMPESAPTAVRIPAIGADSELLHLGLRDNGSLEVPPTGPDSPASWYDKSPTPGELGPSILLGHVNEEDGSDGVFAGLRDLQPGDEIQIEREDGSTATFAVDYGEAYPKDDFATDKVYGNTDDSQLRLITCDGYDPETGLWDDNYVVYATLTP</sequence>
<dbReference type="InterPro" id="IPR005754">
    <property type="entry name" value="Sortase"/>
</dbReference>
<feature type="region of interest" description="Disordered" evidence="2">
    <location>
        <begin position="89"/>
        <end position="108"/>
    </location>
</feature>
<dbReference type="CDD" id="cd05829">
    <property type="entry name" value="Sortase_F"/>
    <property type="match status" value="1"/>
</dbReference>
<feature type="region of interest" description="Disordered" evidence="2">
    <location>
        <begin position="23"/>
        <end position="66"/>
    </location>
</feature>
<keyword evidence="4" id="KW-1185">Reference proteome</keyword>
<dbReference type="AlphaFoldDB" id="M2YBW8"/>
<reference evidence="3 4" key="1">
    <citation type="journal article" date="2014" name="Genome Announc.">
        <title>Draft Genome Sequence of Kocuria palustris PEL.</title>
        <authorList>
            <person name="Sharma G."/>
            <person name="Khatri I."/>
            <person name="Subramanian S."/>
        </authorList>
    </citation>
    <scope>NUCLEOTIDE SEQUENCE [LARGE SCALE GENOMIC DNA]</scope>
    <source>
        <strain evidence="3 4">PEL</strain>
    </source>
</reference>